<protein>
    <submittedName>
        <fullName evidence="1">Putative selenium-dependent hydroxylase accessory protein YqeC</fullName>
    </submittedName>
</protein>
<dbReference type="Pfam" id="PF19842">
    <property type="entry name" value="YqeC"/>
    <property type="match status" value="1"/>
</dbReference>
<dbReference type="PATRIC" id="fig|1125712.3.peg.870"/>
<comment type="caution">
    <text evidence="1">The sequence shown here is derived from an EMBL/GenBank/DDBJ whole genome shotgun (WGS) entry which is preliminary data.</text>
</comment>
<sequence>MLQVVPGITSVVGSGGKTALLDALARELPGTVILATSTHILPFAGMPLLTHPSERDVRDALKRSRCACVGTPTESGRLTAPCLDFGTLARCATYVLVEADGSHRLPLKAHADWEPVCPPDTGRTVLVVGISGLGRPLDEVVHRHELLCGRLAVPQDAIATPALVAQGIAWELEHGIMRPDVLLLNQCDTPRDHALASQLARELTALLKDRSMPVCTTCLPARGARRDRGRQTPPIS</sequence>
<dbReference type="STRING" id="1125712.HMPREF1316_2102"/>
<proteinExistence type="predicted"/>
<evidence type="ECO:0000313" key="1">
    <source>
        <dbReference type="EMBL" id="ERL09046.1"/>
    </source>
</evidence>
<dbReference type="InterPro" id="IPR017587">
    <property type="entry name" value="YqeC"/>
</dbReference>
<dbReference type="EMBL" id="AWEZ01000037">
    <property type="protein sequence ID" value="ERL09046.1"/>
    <property type="molecule type" value="Genomic_DNA"/>
</dbReference>
<gene>
    <name evidence="1" type="ORF">HMPREF1316_2102</name>
</gene>
<dbReference type="eggNOG" id="COG1763">
    <property type="taxonomic scope" value="Bacteria"/>
</dbReference>
<keyword evidence="2" id="KW-1185">Reference proteome</keyword>
<name>U2V8V0_9ACTN</name>
<dbReference type="NCBIfam" id="TIGR03172">
    <property type="entry name" value="selenium cofactor biosynthesis protein YqeC"/>
    <property type="match status" value="1"/>
</dbReference>
<dbReference type="Proteomes" id="UP000016638">
    <property type="component" value="Unassembled WGS sequence"/>
</dbReference>
<evidence type="ECO:0000313" key="2">
    <source>
        <dbReference type="Proteomes" id="UP000016638"/>
    </source>
</evidence>
<reference evidence="1 2" key="1">
    <citation type="submission" date="2013-08" db="EMBL/GenBank/DDBJ databases">
        <authorList>
            <person name="Durkin A.S."/>
            <person name="Haft D.R."/>
            <person name="McCorrison J."/>
            <person name="Torralba M."/>
            <person name="Gillis M."/>
            <person name="Haft D.H."/>
            <person name="Methe B."/>
            <person name="Sutton G."/>
            <person name="Nelson K.E."/>
        </authorList>
    </citation>
    <scope>NUCLEOTIDE SEQUENCE [LARGE SCALE GENOMIC DNA]</scope>
    <source>
        <strain evidence="1 2">F0195</strain>
    </source>
</reference>
<accession>U2V8V0</accession>
<dbReference type="AlphaFoldDB" id="U2V8V0"/>
<organism evidence="1 2">
    <name type="scientific">Olsenella profusa F0195</name>
    <dbReference type="NCBI Taxonomy" id="1125712"/>
    <lineage>
        <taxon>Bacteria</taxon>
        <taxon>Bacillati</taxon>
        <taxon>Actinomycetota</taxon>
        <taxon>Coriobacteriia</taxon>
        <taxon>Coriobacteriales</taxon>
        <taxon>Atopobiaceae</taxon>
        <taxon>Olsenella</taxon>
    </lineage>
</organism>